<evidence type="ECO:0000256" key="1">
    <source>
        <dbReference type="ARBA" id="ARBA00006484"/>
    </source>
</evidence>
<evidence type="ECO:0000313" key="3">
    <source>
        <dbReference type="EMBL" id="SDC07736.1"/>
    </source>
</evidence>
<dbReference type="Proteomes" id="UP000199494">
    <property type="component" value="Unassembled WGS sequence"/>
</dbReference>
<dbReference type="InterPro" id="IPR002347">
    <property type="entry name" value="SDR_fam"/>
</dbReference>
<dbReference type="PRINTS" id="PR00080">
    <property type="entry name" value="SDRFAMILY"/>
</dbReference>
<dbReference type="InterPro" id="IPR036291">
    <property type="entry name" value="NAD(P)-bd_dom_sf"/>
</dbReference>
<evidence type="ECO:0000313" key="4">
    <source>
        <dbReference type="Proteomes" id="UP000199494"/>
    </source>
</evidence>
<proteinExistence type="inferred from homology"/>
<dbReference type="Gene3D" id="3.40.50.720">
    <property type="entry name" value="NAD(P)-binding Rossmann-like Domain"/>
    <property type="match status" value="1"/>
</dbReference>
<dbReference type="STRING" id="530584.SAMN05421630_101337"/>
<dbReference type="SUPFAM" id="SSF51735">
    <property type="entry name" value="NAD(P)-binding Rossmann-fold domains"/>
    <property type="match status" value="1"/>
</dbReference>
<keyword evidence="4" id="KW-1185">Reference proteome</keyword>
<gene>
    <name evidence="3" type="ORF">SAMN05421630_101337</name>
</gene>
<comment type="similarity">
    <text evidence="1">Belongs to the short-chain dehydrogenases/reductases (SDR) family.</text>
</comment>
<evidence type="ECO:0000256" key="2">
    <source>
        <dbReference type="ARBA" id="ARBA00023002"/>
    </source>
</evidence>
<protein>
    <submittedName>
        <fullName evidence="3">NAD(P)-dependent dehydrogenase, short-chain alcohol dehydrogenase family</fullName>
    </submittedName>
</protein>
<dbReference type="AlphaFoldDB" id="A0A1G6IPQ0"/>
<name>A0A1G6IPQ0_9PSEU</name>
<keyword evidence="2" id="KW-0560">Oxidoreductase</keyword>
<reference evidence="3 4" key="1">
    <citation type="submission" date="2016-10" db="EMBL/GenBank/DDBJ databases">
        <authorList>
            <person name="de Groot N.N."/>
        </authorList>
    </citation>
    <scope>NUCLEOTIDE SEQUENCE [LARGE SCALE GENOMIC DNA]</scope>
    <source>
        <strain evidence="3 4">CGMCC 4.5506</strain>
    </source>
</reference>
<organism evidence="3 4">
    <name type="scientific">Prauserella marina</name>
    <dbReference type="NCBI Taxonomy" id="530584"/>
    <lineage>
        <taxon>Bacteria</taxon>
        <taxon>Bacillati</taxon>
        <taxon>Actinomycetota</taxon>
        <taxon>Actinomycetes</taxon>
        <taxon>Pseudonocardiales</taxon>
        <taxon>Pseudonocardiaceae</taxon>
        <taxon>Prauserella</taxon>
    </lineage>
</organism>
<sequence>MRHRALTVTHSAAPLVPNTRRMPRLTGKIAVVTGSGRGIGRAIATAFAREGATVIATGRGESCDYSADGLEYERLDVSNPDDWERVIGGVADRHGRVDVLANNAGIITYEPVQELTVEDWNQVVAVNQTGTWLGMRAVIPHMLAGGGGSIINVSSIWGTAAVAGAHAYHATKGAVRTMSKNAAITHAKDGIRVNSLHPGFIATPLTDSQDPAVNDYVVGQTPMGRPGQPEEIANGAVFLASGESTFMTGAELVIDGGYLAQ</sequence>
<accession>A0A1G6IPQ0</accession>
<dbReference type="Pfam" id="PF13561">
    <property type="entry name" value="adh_short_C2"/>
    <property type="match status" value="1"/>
</dbReference>
<dbReference type="FunFam" id="3.40.50.720:FF:000084">
    <property type="entry name" value="Short-chain dehydrogenase reductase"/>
    <property type="match status" value="1"/>
</dbReference>
<dbReference type="EMBL" id="FMZE01000001">
    <property type="protein sequence ID" value="SDC07736.1"/>
    <property type="molecule type" value="Genomic_DNA"/>
</dbReference>
<dbReference type="PANTHER" id="PTHR42760">
    <property type="entry name" value="SHORT-CHAIN DEHYDROGENASES/REDUCTASES FAMILY MEMBER"/>
    <property type="match status" value="1"/>
</dbReference>
<dbReference type="GO" id="GO:0016616">
    <property type="term" value="F:oxidoreductase activity, acting on the CH-OH group of donors, NAD or NADP as acceptor"/>
    <property type="evidence" value="ECO:0007669"/>
    <property type="project" value="TreeGrafter"/>
</dbReference>
<dbReference type="PRINTS" id="PR00081">
    <property type="entry name" value="GDHRDH"/>
</dbReference>